<feature type="non-terminal residue" evidence="1">
    <location>
        <position position="293"/>
    </location>
</feature>
<accession>A0A8J2SR18</accession>
<name>A0A8J2SR18_9STRA</name>
<sequence length="293" mass="30584">MGSLEVSPAADVLVYEVVDDESARTRAQLHYFLVDGSAAVFGGGGRAPTAFRLGAGPGDRAPLFAAGAGRRRLRPVDLAVGARAVAAGRTWRVVDAGTASTREYYRRLGRPLGRRPAAPGARVGVVEDVATFYGDDGVERIRVRCFPRDATVEVLSADGKRVRVARRATEDDPPFADVLRAAARGGGVATFGGLTCRLTSWDAAADAWWRRVGSGGSGCGAAPPPAPLDAGDEKTLRFRGHLADAAGAGAAVALWRDDGTLEVVDGVANVVVARARYDVLRPAADAASRWPPA</sequence>
<dbReference type="Proteomes" id="UP000789595">
    <property type="component" value="Unassembled WGS sequence"/>
</dbReference>
<evidence type="ECO:0000313" key="1">
    <source>
        <dbReference type="EMBL" id="CAH0372781.1"/>
    </source>
</evidence>
<evidence type="ECO:0000313" key="2">
    <source>
        <dbReference type="Proteomes" id="UP000789595"/>
    </source>
</evidence>
<reference evidence="1" key="1">
    <citation type="submission" date="2021-11" db="EMBL/GenBank/DDBJ databases">
        <authorList>
            <consortium name="Genoscope - CEA"/>
            <person name="William W."/>
        </authorList>
    </citation>
    <scope>NUCLEOTIDE SEQUENCE</scope>
</reference>
<proteinExistence type="predicted"/>
<protein>
    <submittedName>
        <fullName evidence="1">Uncharacterized protein</fullName>
    </submittedName>
</protein>
<organism evidence="1 2">
    <name type="scientific">Pelagomonas calceolata</name>
    <dbReference type="NCBI Taxonomy" id="35677"/>
    <lineage>
        <taxon>Eukaryota</taxon>
        <taxon>Sar</taxon>
        <taxon>Stramenopiles</taxon>
        <taxon>Ochrophyta</taxon>
        <taxon>Pelagophyceae</taxon>
        <taxon>Pelagomonadales</taxon>
        <taxon>Pelagomonadaceae</taxon>
        <taxon>Pelagomonas</taxon>
    </lineage>
</organism>
<dbReference type="EMBL" id="CAKKNE010000003">
    <property type="protein sequence ID" value="CAH0372781.1"/>
    <property type="molecule type" value="Genomic_DNA"/>
</dbReference>
<keyword evidence="2" id="KW-1185">Reference proteome</keyword>
<gene>
    <name evidence="1" type="ORF">PECAL_3P28190</name>
</gene>
<dbReference type="AlphaFoldDB" id="A0A8J2SR18"/>
<comment type="caution">
    <text evidence="1">The sequence shown here is derived from an EMBL/GenBank/DDBJ whole genome shotgun (WGS) entry which is preliminary data.</text>
</comment>